<keyword evidence="6" id="KW-0805">Transcription regulation</keyword>
<evidence type="ECO:0000256" key="9">
    <source>
        <dbReference type="ARBA" id="ARBA00023163"/>
    </source>
</evidence>
<dbReference type="AlphaFoldDB" id="A0A9B0UBI3"/>
<evidence type="ECO:0000256" key="8">
    <source>
        <dbReference type="ARBA" id="ARBA00023159"/>
    </source>
</evidence>
<protein>
    <recommendedName>
        <fullName evidence="12">Protein lin-54 homolog</fullName>
    </recommendedName>
</protein>
<evidence type="ECO:0000256" key="7">
    <source>
        <dbReference type="ARBA" id="ARBA00023125"/>
    </source>
</evidence>
<dbReference type="CTD" id="132660"/>
<sequence length="656" mass="69852">MEVVPAEVNSLLPEEIMDTGITLVDDDSIEAVIVSSPIPMETELEEIVNINSTGDSTATPISTEPITVYSNHTNQVAVKTTITKADSNTTVKPAFPSGLQKLGAQAPVTISANQIILNKVSQTSDLKLGNQTLKPDGQKLILTTLGKSGSPIVLALPQTQKVTTQAQSGDAKLPPQQIKVVTIGGRPEVKPAIGVSALTPGSQLINTTTQPSVVQTQQLKTVQAVKSAVQTITVGGVSTSQFKTIIPLATAPNVQQIQVPGSKFHYVRLVTATTASSSTQPVSQNPSTNTQPLQQAKPVVVNATPVRMSVPIVPAQTTVKQVVPKPINPTSQIVTTSQPQQRLIMPATPLPQIQPNLTNLPPGTVLAPAPGTGNVGYAVLPAQYVTQLQQSSYVSIASNSNFTGTSGIQTQARLPINGIISSESASRPRKPCNCTKSLCLKLYCDCFANGEFCNNCNCTNCYNNLEHENERQKAIKACLDRNPEAFKPKIGKGKEGESDRRHSKGCNCKRSGCLKNYCECYEAKIMCSSNCKCIGCKNFEESPERKTLMHLADAAEVRVQQQTAAKTKLSSQISDLLTRPTPALNSGGGKLPFTFVTKEVAEATCNCLLAQAEQADKKGKSKAAAERMILEEFGRCLMSVINSAGKAKSDPCAMNC</sequence>
<proteinExistence type="inferred from homology"/>
<dbReference type="InterPro" id="IPR005172">
    <property type="entry name" value="CRC"/>
</dbReference>
<dbReference type="Proteomes" id="UP000504623">
    <property type="component" value="Unplaced"/>
</dbReference>
<evidence type="ECO:0000256" key="4">
    <source>
        <dbReference type="ARBA" id="ARBA00022723"/>
    </source>
</evidence>
<comment type="similarity">
    <text evidence="2">Belongs to the lin-54 family.</text>
</comment>
<keyword evidence="3" id="KW-0678">Repressor</keyword>
<comment type="subcellular location">
    <subcellularLocation>
        <location evidence="1">Nucleus</location>
    </subcellularLocation>
</comment>
<dbReference type="RefSeq" id="XP_006877813.1">
    <property type="nucleotide sequence ID" value="XM_006877751.1"/>
</dbReference>
<dbReference type="SMART" id="SM01114">
    <property type="entry name" value="CXC"/>
    <property type="match status" value="2"/>
</dbReference>
<keyword evidence="10" id="KW-0539">Nucleus</keyword>
<keyword evidence="7" id="KW-0238">DNA-binding</keyword>
<evidence type="ECO:0000256" key="12">
    <source>
        <dbReference type="ARBA" id="ARBA00044205"/>
    </source>
</evidence>
<evidence type="ECO:0000256" key="6">
    <source>
        <dbReference type="ARBA" id="ARBA00023015"/>
    </source>
</evidence>
<evidence type="ECO:0000256" key="3">
    <source>
        <dbReference type="ARBA" id="ARBA00022491"/>
    </source>
</evidence>
<keyword evidence="11" id="KW-0131">Cell cycle</keyword>
<evidence type="ECO:0000256" key="1">
    <source>
        <dbReference type="ARBA" id="ARBA00004123"/>
    </source>
</evidence>
<feature type="domain" description="CRC" evidence="13">
    <location>
        <begin position="428"/>
        <end position="541"/>
    </location>
</feature>
<evidence type="ECO:0000313" key="15">
    <source>
        <dbReference type="RefSeq" id="XP_006877813.1"/>
    </source>
</evidence>
<dbReference type="PANTHER" id="PTHR12446">
    <property type="entry name" value="TESMIN/TSO1-RELATED"/>
    <property type="match status" value="1"/>
</dbReference>
<evidence type="ECO:0000256" key="10">
    <source>
        <dbReference type="ARBA" id="ARBA00023242"/>
    </source>
</evidence>
<keyword evidence="5" id="KW-0862">Zinc</keyword>
<reference evidence="15" key="1">
    <citation type="submission" date="2025-08" db="UniProtKB">
        <authorList>
            <consortium name="RefSeq"/>
        </authorList>
    </citation>
    <scope>IDENTIFICATION</scope>
    <source>
        <tissue evidence="15">Spleen</tissue>
    </source>
</reference>
<dbReference type="GO" id="GO:0006355">
    <property type="term" value="P:regulation of DNA-templated transcription"/>
    <property type="evidence" value="ECO:0007669"/>
    <property type="project" value="TreeGrafter"/>
</dbReference>
<dbReference type="InterPro" id="IPR028307">
    <property type="entry name" value="Lin-54_fam"/>
</dbReference>
<organism evidence="14 15">
    <name type="scientific">Chrysochloris asiatica</name>
    <name type="common">Cape golden mole</name>
    <dbReference type="NCBI Taxonomy" id="185453"/>
    <lineage>
        <taxon>Eukaryota</taxon>
        <taxon>Metazoa</taxon>
        <taxon>Chordata</taxon>
        <taxon>Craniata</taxon>
        <taxon>Vertebrata</taxon>
        <taxon>Euteleostomi</taxon>
        <taxon>Mammalia</taxon>
        <taxon>Eutheria</taxon>
        <taxon>Afrotheria</taxon>
        <taxon>Chrysochloridae</taxon>
        <taxon>Chrysochlorinae</taxon>
        <taxon>Chrysochloris</taxon>
    </lineage>
</organism>
<dbReference type="OrthoDB" id="6283463at2759"/>
<keyword evidence="8" id="KW-0010">Activator</keyword>
<evidence type="ECO:0000256" key="2">
    <source>
        <dbReference type="ARBA" id="ARBA00007267"/>
    </source>
</evidence>
<evidence type="ECO:0000256" key="5">
    <source>
        <dbReference type="ARBA" id="ARBA00022833"/>
    </source>
</evidence>
<dbReference type="Pfam" id="PF03638">
    <property type="entry name" value="TCR"/>
    <property type="match status" value="2"/>
</dbReference>
<evidence type="ECO:0000256" key="11">
    <source>
        <dbReference type="ARBA" id="ARBA00023306"/>
    </source>
</evidence>
<keyword evidence="9" id="KW-0804">Transcription</keyword>
<dbReference type="GO" id="GO:0005634">
    <property type="term" value="C:nucleus"/>
    <property type="evidence" value="ECO:0007669"/>
    <property type="project" value="UniProtKB-SubCell"/>
</dbReference>
<keyword evidence="4" id="KW-0479">Metal-binding</keyword>
<dbReference type="GeneID" id="102838826"/>
<keyword evidence="14" id="KW-1185">Reference proteome</keyword>
<evidence type="ECO:0000313" key="14">
    <source>
        <dbReference type="Proteomes" id="UP000504623"/>
    </source>
</evidence>
<dbReference type="GO" id="GO:0046872">
    <property type="term" value="F:metal ion binding"/>
    <property type="evidence" value="ECO:0007669"/>
    <property type="project" value="UniProtKB-KW"/>
</dbReference>
<dbReference type="GO" id="GO:0003677">
    <property type="term" value="F:DNA binding"/>
    <property type="evidence" value="ECO:0007669"/>
    <property type="project" value="UniProtKB-KW"/>
</dbReference>
<name>A0A9B0UBI3_CHRAS</name>
<dbReference type="PANTHER" id="PTHR12446:SF36">
    <property type="entry name" value="PROTEIN LIN-54 HOMOLOG"/>
    <property type="match status" value="1"/>
</dbReference>
<evidence type="ECO:0000259" key="13">
    <source>
        <dbReference type="PROSITE" id="PS51634"/>
    </source>
</evidence>
<gene>
    <name evidence="15" type="primary">LIN54</name>
</gene>
<dbReference type="InterPro" id="IPR033467">
    <property type="entry name" value="Tesmin/TSO1-like_CXC"/>
</dbReference>
<dbReference type="PROSITE" id="PS51634">
    <property type="entry name" value="CRC"/>
    <property type="match status" value="1"/>
</dbReference>
<accession>A0A9B0UBI3</accession>